<evidence type="ECO:0000313" key="3">
    <source>
        <dbReference type="Proteomes" id="UP001210865"/>
    </source>
</evidence>
<feature type="region of interest" description="Disordered" evidence="1">
    <location>
        <begin position="296"/>
        <end position="321"/>
    </location>
</feature>
<dbReference type="Proteomes" id="UP001210865">
    <property type="component" value="Chromosome"/>
</dbReference>
<reference evidence="2 3" key="1">
    <citation type="submission" date="2022-12" db="EMBL/GenBank/DDBJ databases">
        <title>Sphingomonas abieness sp. nov., an endophytic bacterium isolated from Abies koreana.</title>
        <authorList>
            <person name="Jiang L."/>
            <person name="Lee J."/>
        </authorList>
    </citation>
    <scope>NUCLEOTIDE SEQUENCE [LARGE SCALE GENOMIC DNA]</scope>
    <source>
        <strain evidence="3">PAMB 00755</strain>
    </source>
</reference>
<evidence type="ECO:0000256" key="1">
    <source>
        <dbReference type="SAM" id="MobiDB-lite"/>
    </source>
</evidence>
<organism evidence="2 3">
    <name type="scientific">Sphingomonas abietis</name>
    <dbReference type="NCBI Taxonomy" id="3012344"/>
    <lineage>
        <taxon>Bacteria</taxon>
        <taxon>Pseudomonadati</taxon>
        <taxon>Pseudomonadota</taxon>
        <taxon>Alphaproteobacteria</taxon>
        <taxon>Sphingomonadales</taxon>
        <taxon>Sphingomonadaceae</taxon>
        <taxon>Sphingomonas</taxon>
    </lineage>
</organism>
<evidence type="ECO:0000313" key="2">
    <source>
        <dbReference type="EMBL" id="WBO23818.1"/>
    </source>
</evidence>
<protein>
    <submittedName>
        <fullName evidence="2">Uncharacterized protein</fullName>
    </submittedName>
</protein>
<proteinExistence type="predicted"/>
<dbReference type="EMBL" id="CP115174">
    <property type="protein sequence ID" value="WBO23818.1"/>
    <property type="molecule type" value="Genomic_DNA"/>
</dbReference>
<accession>A0ABY7NT46</accession>
<keyword evidence="3" id="KW-1185">Reference proteome</keyword>
<dbReference type="RefSeq" id="WP_270078449.1">
    <property type="nucleotide sequence ID" value="NZ_CP115174.1"/>
</dbReference>
<name>A0ABY7NT46_9SPHN</name>
<gene>
    <name evidence="2" type="ORF">PBT88_06770</name>
</gene>
<sequence>MPVLAISESDRSQPQLSARINGLFRWPDLRGQPDERRLAAQGVMLARLVPQRKLAWGPQMAAGARAANLLAAMIPLGGSDSDFVHLGAWSALGAWLRVNHNPQATRVVYLSGAVPADGPPDDATPPRALWKIAVSVDASGRVVADAGLLPGAMLPDGLPGRTSIAAIAKASGLDFSGLQQALQNSGATTPQAATPAQLVARVYIEIRNVDTGTTQSIRDALSAQGFITPRIEPVDPCIAPAQLRYYYPQDLSAAQLAARTSTAAVQAAGLGGRAGQDAGSGCSPHRVVGDRRGVLRTDDSPAVSRNGGSSEWTAPMDGDSGLGRLVPALADRARRTDHADQHARRPQFCRPAPRPALGNHRAVFLSGMRFWPLALDERADPAVRVEAAPSWRGKRLGGDGRGDIRPAVRLAVRRRSVKRVCGSGWSSGRLPA</sequence>